<evidence type="ECO:0000256" key="4">
    <source>
        <dbReference type="ARBA" id="ARBA00022723"/>
    </source>
</evidence>
<keyword evidence="6" id="KW-1133">Transmembrane helix</keyword>
<keyword evidence="8" id="KW-1185">Reference proteome</keyword>
<evidence type="ECO:0000256" key="5">
    <source>
        <dbReference type="ARBA" id="ARBA00023004"/>
    </source>
</evidence>
<sequence>MTSQSNDAGAFTPYFLATVAVGAISVYAISRALYLLYFHPLSSFPGPRIAAISNIWLSGRYPWAIETALREYGRVVRIAPNELAFFTPEAFTDIYLPHHKNHEIFVKTNFQNRGKDFGGIIWEENPSRHREVARKLSPAFSTRSIRTMEPLVHQYIDYFVAKMKKLGAAPAGVELVKWTNWLAMDLSADLTWNEKMYQMRDSLFPQVKDSVHLDVLLSFNSFATVLQVFKRFPLLSPFQYLFAPMGKVRLFATMEKTIRNSVAWRIEQKGNTEHVDFFDYIVPANSASPTEHREVTHIGSLAFQLMFAGWGPMGDLYYGALVLLIQEPECYKTLTKEIREKFMRPMFKPAYLPSLETQAISTIHFAIDRSDGSLATIHFMTLHSPMIT</sequence>
<comment type="caution">
    <text evidence="7">The sequence shown here is derived from an EMBL/GenBank/DDBJ whole genome shotgun (WGS) entry which is preliminary data.</text>
</comment>
<keyword evidence="3" id="KW-0349">Heme</keyword>
<accession>A0A4Q4TS90</accession>
<organism evidence="7 8">
    <name type="scientific">Monosporascus ibericus</name>
    <dbReference type="NCBI Taxonomy" id="155417"/>
    <lineage>
        <taxon>Eukaryota</taxon>
        <taxon>Fungi</taxon>
        <taxon>Dikarya</taxon>
        <taxon>Ascomycota</taxon>
        <taxon>Pezizomycotina</taxon>
        <taxon>Sordariomycetes</taxon>
        <taxon>Xylariomycetidae</taxon>
        <taxon>Xylariales</taxon>
        <taxon>Xylariales incertae sedis</taxon>
        <taxon>Monosporascus</taxon>
    </lineage>
</organism>
<keyword evidence="4" id="KW-0479">Metal-binding</keyword>
<dbReference type="GO" id="GO:0020037">
    <property type="term" value="F:heme binding"/>
    <property type="evidence" value="ECO:0007669"/>
    <property type="project" value="InterPro"/>
</dbReference>
<dbReference type="SUPFAM" id="SSF48264">
    <property type="entry name" value="Cytochrome P450"/>
    <property type="match status" value="1"/>
</dbReference>
<proteinExistence type="inferred from homology"/>
<evidence type="ECO:0000256" key="6">
    <source>
        <dbReference type="SAM" id="Phobius"/>
    </source>
</evidence>
<dbReference type="InterPro" id="IPR050121">
    <property type="entry name" value="Cytochrome_P450_monoxygenase"/>
</dbReference>
<dbReference type="Proteomes" id="UP000293360">
    <property type="component" value="Unassembled WGS sequence"/>
</dbReference>
<dbReference type="GO" id="GO:0004497">
    <property type="term" value="F:monooxygenase activity"/>
    <property type="evidence" value="ECO:0007669"/>
    <property type="project" value="InterPro"/>
</dbReference>
<keyword evidence="6" id="KW-0812">Transmembrane</keyword>
<keyword evidence="5" id="KW-0408">Iron</keyword>
<evidence type="ECO:0000256" key="1">
    <source>
        <dbReference type="ARBA" id="ARBA00001971"/>
    </source>
</evidence>
<keyword evidence="6" id="KW-0472">Membrane</keyword>
<evidence type="ECO:0008006" key="9">
    <source>
        <dbReference type="Google" id="ProtNLM"/>
    </source>
</evidence>
<evidence type="ECO:0000313" key="8">
    <source>
        <dbReference type="Proteomes" id="UP000293360"/>
    </source>
</evidence>
<dbReference type="AlphaFoldDB" id="A0A4Q4TS90"/>
<dbReference type="Gene3D" id="1.10.630.10">
    <property type="entry name" value="Cytochrome P450"/>
    <property type="match status" value="1"/>
</dbReference>
<feature type="transmembrane region" description="Helical" evidence="6">
    <location>
        <begin position="14"/>
        <end position="38"/>
    </location>
</feature>
<dbReference type="GO" id="GO:0016705">
    <property type="term" value="F:oxidoreductase activity, acting on paired donors, with incorporation or reduction of molecular oxygen"/>
    <property type="evidence" value="ECO:0007669"/>
    <property type="project" value="InterPro"/>
</dbReference>
<dbReference type="InterPro" id="IPR036396">
    <property type="entry name" value="Cyt_P450_sf"/>
</dbReference>
<reference evidence="7 8" key="1">
    <citation type="submission" date="2018-06" db="EMBL/GenBank/DDBJ databases">
        <title>Complete Genomes of Monosporascus.</title>
        <authorList>
            <person name="Robinson A.J."/>
            <person name="Natvig D.O."/>
        </authorList>
    </citation>
    <scope>NUCLEOTIDE SEQUENCE [LARGE SCALE GENOMIC DNA]</scope>
    <source>
        <strain evidence="7 8">CBS 110550</strain>
    </source>
</reference>
<comment type="similarity">
    <text evidence="2">Belongs to the cytochrome P450 family.</text>
</comment>
<dbReference type="PANTHER" id="PTHR24305">
    <property type="entry name" value="CYTOCHROME P450"/>
    <property type="match status" value="1"/>
</dbReference>
<dbReference type="InterPro" id="IPR001128">
    <property type="entry name" value="Cyt_P450"/>
</dbReference>
<comment type="cofactor">
    <cofactor evidence="1">
        <name>heme</name>
        <dbReference type="ChEBI" id="CHEBI:30413"/>
    </cofactor>
</comment>
<evidence type="ECO:0000256" key="3">
    <source>
        <dbReference type="ARBA" id="ARBA00022617"/>
    </source>
</evidence>
<dbReference type="Pfam" id="PF00067">
    <property type="entry name" value="p450"/>
    <property type="match status" value="1"/>
</dbReference>
<dbReference type="GO" id="GO:0005506">
    <property type="term" value="F:iron ion binding"/>
    <property type="evidence" value="ECO:0007669"/>
    <property type="project" value="InterPro"/>
</dbReference>
<evidence type="ECO:0000256" key="2">
    <source>
        <dbReference type="ARBA" id="ARBA00010617"/>
    </source>
</evidence>
<dbReference type="OrthoDB" id="1470350at2759"/>
<protein>
    <recommendedName>
        <fullName evidence="9">Cytochrome P450</fullName>
    </recommendedName>
</protein>
<dbReference type="EMBL" id="QJNU01000062">
    <property type="protein sequence ID" value="RYP08470.1"/>
    <property type="molecule type" value="Genomic_DNA"/>
</dbReference>
<name>A0A4Q4TS90_9PEZI</name>
<dbReference type="PANTHER" id="PTHR24305:SF210">
    <property type="entry name" value="CYTOCHROME P450 MONOOXYGENASE ASQL-RELATED"/>
    <property type="match status" value="1"/>
</dbReference>
<evidence type="ECO:0000313" key="7">
    <source>
        <dbReference type="EMBL" id="RYP08470.1"/>
    </source>
</evidence>
<gene>
    <name evidence="7" type="ORF">DL764_001896</name>
</gene>